<comment type="caution">
    <text evidence="1">The sequence shown here is derived from an EMBL/GenBank/DDBJ whole genome shotgun (WGS) entry which is preliminary data.</text>
</comment>
<evidence type="ECO:0000313" key="2">
    <source>
        <dbReference type="Proteomes" id="UP000784294"/>
    </source>
</evidence>
<dbReference type="Proteomes" id="UP000784294">
    <property type="component" value="Unassembled WGS sequence"/>
</dbReference>
<sequence>MHGKDVADQPCKCSWSKECSENERGINQVTHFYVGIAMLNLSINRILEIKTQHARSVMWTLVAVMSTTAGEVGLLLQTMSCSPKTTR</sequence>
<keyword evidence="2" id="KW-1185">Reference proteome</keyword>
<organism evidence="1 2">
    <name type="scientific">Protopolystoma xenopodis</name>
    <dbReference type="NCBI Taxonomy" id="117903"/>
    <lineage>
        <taxon>Eukaryota</taxon>
        <taxon>Metazoa</taxon>
        <taxon>Spiralia</taxon>
        <taxon>Lophotrochozoa</taxon>
        <taxon>Platyhelminthes</taxon>
        <taxon>Monogenea</taxon>
        <taxon>Polyopisthocotylea</taxon>
        <taxon>Polystomatidea</taxon>
        <taxon>Polystomatidae</taxon>
        <taxon>Protopolystoma</taxon>
    </lineage>
</organism>
<dbReference type="EMBL" id="CAAALY010054998">
    <property type="protein sequence ID" value="VEL22165.1"/>
    <property type="molecule type" value="Genomic_DNA"/>
</dbReference>
<accession>A0A3S5A7P3</accession>
<evidence type="ECO:0000313" key="1">
    <source>
        <dbReference type="EMBL" id="VEL22165.1"/>
    </source>
</evidence>
<gene>
    <name evidence="1" type="ORF">PXEA_LOCUS15605</name>
</gene>
<name>A0A3S5A7P3_9PLAT</name>
<reference evidence="1" key="1">
    <citation type="submission" date="2018-11" db="EMBL/GenBank/DDBJ databases">
        <authorList>
            <consortium name="Pathogen Informatics"/>
        </authorList>
    </citation>
    <scope>NUCLEOTIDE SEQUENCE</scope>
</reference>
<dbReference type="AlphaFoldDB" id="A0A3S5A7P3"/>
<protein>
    <submittedName>
        <fullName evidence="1">Uncharacterized protein</fullName>
    </submittedName>
</protein>
<proteinExistence type="predicted"/>